<dbReference type="InterPro" id="IPR011856">
    <property type="entry name" value="tRNA_endonuc-like_dom_sf"/>
</dbReference>
<dbReference type="Gene3D" id="3.40.1350.10">
    <property type="match status" value="1"/>
</dbReference>
<dbReference type="Pfam" id="PF08774">
    <property type="entry name" value="VRR_NUC"/>
    <property type="match status" value="1"/>
</dbReference>
<dbReference type="Proteomes" id="UP000267400">
    <property type="component" value="Unassembled WGS sequence"/>
</dbReference>
<dbReference type="OrthoDB" id="9793683at2"/>
<organism evidence="6 7">
    <name type="scientific">Halomonas nitroreducens</name>
    <dbReference type="NCBI Taxonomy" id="447425"/>
    <lineage>
        <taxon>Bacteria</taxon>
        <taxon>Pseudomonadati</taxon>
        <taxon>Pseudomonadota</taxon>
        <taxon>Gammaproteobacteria</taxon>
        <taxon>Oceanospirillales</taxon>
        <taxon>Halomonadaceae</taxon>
        <taxon>Halomonas</taxon>
    </lineage>
</organism>
<dbReference type="InterPro" id="IPR014883">
    <property type="entry name" value="VRR_NUC"/>
</dbReference>
<feature type="compositionally biased region" description="Low complexity" evidence="4">
    <location>
        <begin position="26"/>
        <end position="39"/>
    </location>
</feature>
<proteinExistence type="predicted"/>
<evidence type="ECO:0000256" key="4">
    <source>
        <dbReference type="SAM" id="MobiDB-lite"/>
    </source>
</evidence>
<evidence type="ECO:0000256" key="2">
    <source>
        <dbReference type="ARBA" id="ARBA00022722"/>
    </source>
</evidence>
<keyword evidence="7" id="KW-1185">Reference proteome</keyword>
<evidence type="ECO:0000313" key="7">
    <source>
        <dbReference type="Proteomes" id="UP000267400"/>
    </source>
</evidence>
<keyword evidence="2" id="KW-0540">Nuclease</keyword>
<evidence type="ECO:0000256" key="3">
    <source>
        <dbReference type="ARBA" id="ARBA00022801"/>
    </source>
</evidence>
<feature type="domain" description="VRR-NUC" evidence="5">
    <location>
        <begin position="71"/>
        <end position="150"/>
    </location>
</feature>
<evidence type="ECO:0000259" key="5">
    <source>
        <dbReference type="Pfam" id="PF08774"/>
    </source>
</evidence>
<evidence type="ECO:0000256" key="1">
    <source>
        <dbReference type="ARBA" id="ARBA00001946"/>
    </source>
</evidence>
<reference evidence="6 7" key="1">
    <citation type="submission" date="2018-12" db="EMBL/GenBank/DDBJ databases">
        <authorList>
            <person name="Yu L."/>
        </authorList>
    </citation>
    <scope>NUCLEOTIDE SEQUENCE [LARGE SCALE GENOMIC DNA]</scope>
    <source>
        <strain evidence="6 7">11S</strain>
    </source>
</reference>
<sequence>MASTPKRITRRKRTWRERSLTAPTMGKTGTAKPAAPGAPRIDHEGNEQKALVLWLYGEWQRGSEVGQAYPVTYHVPNGGQRNKKTAADLKRQGVKAGVSDLVVMEARGGLFGLYLELKATPPRHAAIAPSQRDWLALADERGYGAVLARGLEEARAVLREYMALPPTRVVGAVRRIESGTDWRE</sequence>
<evidence type="ECO:0000313" key="6">
    <source>
        <dbReference type="EMBL" id="RTR01956.1"/>
    </source>
</evidence>
<keyword evidence="3" id="KW-0378">Hydrolase</keyword>
<dbReference type="GO" id="GO:0004518">
    <property type="term" value="F:nuclease activity"/>
    <property type="evidence" value="ECO:0007669"/>
    <property type="project" value="UniProtKB-KW"/>
</dbReference>
<dbReference type="GO" id="GO:0003676">
    <property type="term" value="F:nucleic acid binding"/>
    <property type="evidence" value="ECO:0007669"/>
    <property type="project" value="InterPro"/>
</dbReference>
<feature type="region of interest" description="Disordered" evidence="4">
    <location>
        <begin position="1"/>
        <end position="43"/>
    </location>
</feature>
<comment type="caution">
    <text evidence="6">The sequence shown here is derived from an EMBL/GenBank/DDBJ whole genome shotgun (WGS) entry which is preliminary data.</text>
</comment>
<dbReference type="GO" id="GO:0016788">
    <property type="term" value="F:hydrolase activity, acting on ester bonds"/>
    <property type="evidence" value="ECO:0007669"/>
    <property type="project" value="InterPro"/>
</dbReference>
<gene>
    <name evidence="6" type="ORF">EKG36_13185</name>
</gene>
<dbReference type="EMBL" id="RXNS01000012">
    <property type="protein sequence ID" value="RTR01956.1"/>
    <property type="molecule type" value="Genomic_DNA"/>
</dbReference>
<protein>
    <submittedName>
        <fullName evidence="6">VRR-NUC domain-containing protein</fullName>
    </submittedName>
</protein>
<accession>A0A3S0R0N1</accession>
<name>A0A3S0R0N1_9GAMM</name>
<dbReference type="RefSeq" id="WP_126484831.1">
    <property type="nucleotide sequence ID" value="NZ_RXNS01000012.1"/>
</dbReference>
<dbReference type="AlphaFoldDB" id="A0A3S0R0N1"/>
<comment type="cofactor">
    <cofactor evidence="1">
        <name>Mg(2+)</name>
        <dbReference type="ChEBI" id="CHEBI:18420"/>
    </cofactor>
</comment>